<dbReference type="SUPFAM" id="SSF55031">
    <property type="entry name" value="Bacterial exopeptidase dimerisation domain"/>
    <property type="match status" value="1"/>
</dbReference>
<dbReference type="Gene3D" id="3.30.70.360">
    <property type="match status" value="1"/>
</dbReference>
<evidence type="ECO:0000313" key="18">
    <source>
        <dbReference type="Proteomes" id="UP000051749"/>
    </source>
</evidence>
<comment type="caution">
    <text evidence="16">The sequence shown here is derived from an EMBL/GenBank/DDBJ whole genome shotgun (WGS) entry which is preliminary data.</text>
</comment>
<name>A0A0R2K2A2_9LACO</name>
<evidence type="ECO:0000256" key="5">
    <source>
        <dbReference type="ARBA" id="ARBA00011921"/>
    </source>
</evidence>
<dbReference type="Pfam" id="PF07687">
    <property type="entry name" value="M20_dimer"/>
    <property type="match status" value="1"/>
</dbReference>
<evidence type="ECO:0000256" key="12">
    <source>
        <dbReference type="ARBA" id="ARBA00023154"/>
    </source>
</evidence>
<dbReference type="EMBL" id="FOGK01000001">
    <property type="protein sequence ID" value="SER00045.1"/>
    <property type="molecule type" value="Genomic_DNA"/>
</dbReference>
<keyword evidence="19" id="KW-1185">Reference proteome</keyword>
<dbReference type="PANTHER" id="PTHR43808:SF8">
    <property type="entry name" value="PEPTIDASE M20 DIMERISATION DOMAIN-CONTAINING PROTEIN"/>
    <property type="match status" value="1"/>
</dbReference>
<evidence type="ECO:0000313" key="19">
    <source>
        <dbReference type="Proteomes" id="UP000182818"/>
    </source>
</evidence>
<dbReference type="Pfam" id="PF01546">
    <property type="entry name" value="Peptidase_M20"/>
    <property type="match status" value="1"/>
</dbReference>
<keyword evidence="9" id="KW-0378">Hydrolase</keyword>
<proteinExistence type="inferred from homology"/>
<dbReference type="InterPro" id="IPR001261">
    <property type="entry name" value="ArgE/DapE_CS"/>
</dbReference>
<dbReference type="RefSeq" id="WP_057804992.1">
    <property type="nucleotide sequence ID" value="NZ_BJYP01000001.1"/>
</dbReference>
<evidence type="ECO:0000256" key="8">
    <source>
        <dbReference type="ARBA" id="ARBA00022723"/>
    </source>
</evidence>
<keyword evidence="8" id="KW-0479">Metal-binding</keyword>
<reference evidence="16 18" key="1">
    <citation type="journal article" date="2015" name="Genome Announc.">
        <title>Expanding the biotechnology potential of lactobacilli through comparative genomics of 213 strains and associated genera.</title>
        <authorList>
            <person name="Sun Z."/>
            <person name="Harris H.M."/>
            <person name="McCann A."/>
            <person name="Guo C."/>
            <person name="Argimon S."/>
            <person name="Zhang W."/>
            <person name="Yang X."/>
            <person name="Jeffery I.B."/>
            <person name="Cooney J.C."/>
            <person name="Kagawa T.F."/>
            <person name="Liu W."/>
            <person name="Song Y."/>
            <person name="Salvetti E."/>
            <person name="Wrobel A."/>
            <person name="Rasinkangas P."/>
            <person name="Parkhill J."/>
            <person name="Rea M.C."/>
            <person name="O'Sullivan O."/>
            <person name="Ritari J."/>
            <person name="Douillard F.P."/>
            <person name="Paul Ross R."/>
            <person name="Yang R."/>
            <person name="Briner A.E."/>
            <person name="Felis G.E."/>
            <person name="de Vos W.M."/>
            <person name="Barrangou R."/>
            <person name="Klaenhammer T.R."/>
            <person name="Caufield P.W."/>
            <person name="Cui Y."/>
            <person name="Zhang H."/>
            <person name="O'Toole P.W."/>
        </authorList>
    </citation>
    <scope>NUCLEOTIDE SEQUENCE [LARGE SCALE GENOMIC DNA]</scope>
    <source>
        <strain evidence="16 18">DSM 22301</strain>
    </source>
</reference>
<dbReference type="InterPro" id="IPR036264">
    <property type="entry name" value="Bact_exopeptidase_dim_dom"/>
</dbReference>
<comment type="cofactor">
    <cofactor evidence="1">
        <name>Co(2+)</name>
        <dbReference type="ChEBI" id="CHEBI:48828"/>
    </cofactor>
</comment>
<dbReference type="GeneID" id="76042633"/>
<evidence type="ECO:0000313" key="16">
    <source>
        <dbReference type="EMBL" id="KRN83683.1"/>
    </source>
</evidence>
<dbReference type="GO" id="GO:0019877">
    <property type="term" value="P:diaminopimelate biosynthetic process"/>
    <property type="evidence" value="ECO:0007669"/>
    <property type="project" value="UniProtKB-KW"/>
</dbReference>
<keyword evidence="7" id="KW-0028">Amino-acid biosynthesis</keyword>
<reference evidence="17 19" key="2">
    <citation type="submission" date="2016-10" db="EMBL/GenBank/DDBJ databases">
        <authorList>
            <person name="Varghese N."/>
            <person name="Submissions S."/>
        </authorList>
    </citation>
    <scope>NUCLEOTIDE SEQUENCE [LARGE SCALE GENOMIC DNA]</scope>
    <source>
        <strain evidence="17 19">CGMCC 1.3889</strain>
    </source>
</reference>
<comment type="cofactor">
    <cofactor evidence="2">
        <name>Zn(2+)</name>
        <dbReference type="ChEBI" id="CHEBI:29105"/>
    </cofactor>
</comment>
<evidence type="ECO:0000256" key="4">
    <source>
        <dbReference type="ARBA" id="ARBA00006247"/>
    </source>
</evidence>
<dbReference type="EC" id="3.5.1.18" evidence="5"/>
<evidence type="ECO:0000256" key="9">
    <source>
        <dbReference type="ARBA" id="ARBA00022801"/>
    </source>
</evidence>
<dbReference type="PROSITE" id="PS00758">
    <property type="entry name" value="ARGE_DAPE_CPG2_1"/>
    <property type="match status" value="1"/>
</dbReference>
<dbReference type="Proteomes" id="UP000051749">
    <property type="component" value="Unassembled WGS sequence"/>
</dbReference>
<dbReference type="OrthoDB" id="9792335at2"/>
<comment type="catalytic activity">
    <reaction evidence="14">
        <text>N-succinyl-(2S,6S)-2,6-diaminopimelate + H2O = (2S,6S)-2,6-diaminopimelate + succinate</text>
        <dbReference type="Rhea" id="RHEA:22608"/>
        <dbReference type="ChEBI" id="CHEBI:15377"/>
        <dbReference type="ChEBI" id="CHEBI:30031"/>
        <dbReference type="ChEBI" id="CHEBI:57609"/>
        <dbReference type="ChEBI" id="CHEBI:58087"/>
        <dbReference type="EC" id="3.5.1.18"/>
    </reaction>
</comment>
<evidence type="ECO:0000256" key="2">
    <source>
        <dbReference type="ARBA" id="ARBA00001947"/>
    </source>
</evidence>
<evidence type="ECO:0000256" key="10">
    <source>
        <dbReference type="ARBA" id="ARBA00022833"/>
    </source>
</evidence>
<dbReference type="UniPathway" id="UPA00034">
    <property type="reaction ID" value="UER00021"/>
</dbReference>
<keyword evidence="13" id="KW-0170">Cobalt</keyword>
<protein>
    <recommendedName>
        <fullName evidence="6">Probable succinyl-diaminopimelate desuccinylase</fullName>
        <ecNumber evidence="5">3.5.1.18</ecNumber>
    </recommendedName>
</protein>
<dbReference type="InterPro" id="IPR002933">
    <property type="entry name" value="Peptidase_M20"/>
</dbReference>
<comment type="pathway">
    <text evidence="3">Amino-acid biosynthesis; L-lysine biosynthesis via DAP pathway; LL-2,6-diaminopimelate from (S)-tetrahydrodipicolinate (succinylase route): step 3/3.</text>
</comment>
<dbReference type="GO" id="GO:0009089">
    <property type="term" value="P:lysine biosynthetic process via diaminopimelate"/>
    <property type="evidence" value="ECO:0007669"/>
    <property type="project" value="UniProtKB-UniPathway"/>
</dbReference>
<keyword evidence="10" id="KW-0862">Zinc</keyword>
<dbReference type="InterPro" id="IPR011650">
    <property type="entry name" value="Peptidase_M20_dimer"/>
</dbReference>
<evidence type="ECO:0000256" key="3">
    <source>
        <dbReference type="ARBA" id="ARBA00005130"/>
    </source>
</evidence>
<dbReference type="GO" id="GO:0009014">
    <property type="term" value="F:succinyl-diaminopimelate desuccinylase activity"/>
    <property type="evidence" value="ECO:0007669"/>
    <property type="project" value="UniProtKB-EC"/>
</dbReference>
<keyword evidence="12" id="KW-0457">Lysine biosynthesis</keyword>
<comment type="similarity">
    <text evidence="4">Belongs to the peptidase M20A family.</text>
</comment>
<keyword evidence="11" id="KW-0220">Diaminopimelate biosynthesis</keyword>
<dbReference type="Gene3D" id="3.40.630.10">
    <property type="entry name" value="Zn peptidases"/>
    <property type="match status" value="2"/>
</dbReference>
<evidence type="ECO:0000256" key="6">
    <source>
        <dbReference type="ARBA" id="ARBA00016853"/>
    </source>
</evidence>
<dbReference type="PROSITE" id="PS00759">
    <property type="entry name" value="ARGE_DAPE_CPG2_2"/>
    <property type="match status" value="1"/>
</dbReference>
<dbReference type="PATRIC" id="fig|319653.3.peg.155"/>
<dbReference type="AlphaFoldDB" id="A0A0R2K2A2"/>
<dbReference type="EMBL" id="JQBY01000001">
    <property type="protein sequence ID" value="KRN83683.1"/>
    <property type="molecule type" value="Genomic_DNA"/>
</dbReference>
<evidence type="ECO:0000256" key="1">
    <source>
        <dbReference type="ARBA" id="ARBA00001941"/>
    </source>
</evidence>
<evidence type="ECO:0000256" key="14">
    <source>
        <dbReference type="ARBA" id="ARBA00051301"/>
    </source>
</evidence>
<dbReference type="CDD" id="cd08659">
    <property type="entry name" value="M20_ArgE_DapE-like"/>
    <property type="match status" value="1"/>
</dbReference>
<accession>A0A0R2K2A2</accession>
<evidence type="ECO:0000256" key="11">
    <source>
        <dbReference type="ARBA" id="ARBA00022915"/>
    </source>
</evidence>
<organism evidence="16 18">
    <name type="scientific">Pediococcus ethanolidurans</name>
    <dbReference type="NCBI Taxonomy" id="319653"/>
    <lineage>
        <taxon>Bacteria</taxon>
        <taxon>Bacillati</taxon>
        <taxon>Bacillota</taxon>
        <taxon>Bacilli</taxon>
        <taxon>Lactobacillales</taxon>
        <taxon>Lactobacillaceae</taxon>
        <taxon>Pediococcus</taxon>
    </lineage>
</organism>
<dbReference type="SUPFAM" id="SSF53187">
    <property type="entry name" value="Zn-dependent exopeptidases"/>
    <property type="match status" value="1"/>
</dbReference>
<dbReference type="InterPro" id="IPR050072">
    <property type="entry name" value="Peptidase_M20A"/>
</dbReference>
<dbReference type="Proteomes" id="UP000182818">
    <property type="component" value="Unassembled WGS sequence"/>
</dbReference>
<evidence type="ECO:0000259" key="15">
    <source>
        <dbReference type="Pfam" id="PF07687"/>
    </source>
</evidence>
<dbReference type="STRING" id="319653.SAMN04487973_10116"/>
<sequence length="392" mass="42814">MTNDEKINILQNLIQIESVNDHEEQVADYISSLFEPYADKVQIKKVPFTTGRTNLVVTMGNANGKHLGFSGHMDVVDPGNVDEWKHGPFSGDVDLDQNKLFGRGASDMKSGLAAAVIIMLELLESGTAIEGQIKLLATVGEETGEYGAHVLTQAGCADDLDGLIITEPHMDGIITSCKGVIDYQVTSIGAPAHSSRPDMGINAIDNLVQFYLAAKQLMDGHNEVNPKLGKMTHSIDIINGGKQVNSVPDYAMLKGNIRSIPEYSNDQIFKDLQKIVDDLNASDSKMNLKIEFIYPEVPIINGENLLTKLAQEVSDKYFDQILPVESSSGANDGSEFVQAKKQFPIILVGPGNNSSHGYDEYVDIPQYLNSIDYLKEVAEQFVGVSELTKTSF</sequence>
<evidence type="ECO:0000256" key="7">
    <source>
        <dbReference type="ARBA" id="ARBA00022605"/>
    </source>
</evidence>
<dbReference type="InterPro" id="IPR010182">
    <property type="entry name" value="ArgE/DapE"/>
</dbReference>
<feature type="domain" description="Peptidase M20 dimerisation" evidence="15">
    <location>
        <begin position="178"/>
        <end position="282"/>
    </location>
</feature>
<dbReference type="GO" id="GO:0046872">
    <property type="term" value="F:metal ion binding"/>
    <property type="evidence" value="ECO:0007669"/>
    <property type="project" value="UniProtKB-KW"/>
</dbReference>
<evidence type="ECO:0000256" key="13">
    <source>
        <dbReference type="ARBA" id="ARBA00023285"/>
    </source>
</evidence>
<evidence type="ECO:0000313" key="17">
    <source>
        <dbReference type="EMBL" id="SER00045.1"/>
    </source>
</evidence>
<gene>
    <name evidence="16" type="ORF">IV87_GL000152</name>
    <name evidence="17" type="ORF">SAMN04487973_10116</name>
</gene>
<dbReference type="PANTHER" id="PTHR43808">
    <property type="entry name" value="ACETYLORNITHINE DEACETYLASE"/>
    <property type="match status" value="1"/>
</dbReference>
<dbReference type="NCBIfam" id="NF006365">
    <property type="entry name" value="PRK08588.1"/>
    <property type="match status" value="1"/>
</dbReference>
<dbReference type="NCBIfam" id="TIGR01910">
    <property type="entry name" value="DapE-ArgE"/>
    <property type="match status" value="1"/>
</dbReference>